<accession>A0A1R3GG67</accession>
<gene>
    <name evidence="1" type="ORF">CCACVL1_26012</name>
</gene>
<name>A0A1R3GG67_COCAP</name>
<sequence length="20" mass="2185">MASVLRFRLDFENVGGDATS</sequence>
<dbReference type="AlphaFoldDB" id="A0A1R3GG67"/>
<keyword evidence="2" id="KW-1185">Reference proteome</keyword>
<dbReference type="Proteomes" id="UP000188268">
    <property type="component" value="Unassembled WGS sequence"/>
</dbReference>
<organism evidence="1 2">
    <name type="scientific">Corchorus capsularis</name>
    <name type="common">Jute</name>
    <dbReference type="NCBI Taxonomy" id="210143"/>
    <lineage>
        <taxon>Eukaryota</taxon>
        <taxon>Viridiplantae</taxon>
        <taxon>Streptophyta</taxon>
        <taxon>Embryophyta</taxon>
        <taxon>Tracheophyta</taxon>
        <taxon>Spermatophyta</taxon>
        <taxon>Magnoliopsida</taxon>
        <taxon>eudicotyledons</taxon>
        <taxon>Gunneridae</taxon>
        <taxon>Pentapetalae</taxon>
        <taxon>rosids</taxon>
        <taxon>malvids</taxon>
        <taxon>Malvales</taxon>
        <taxon>Malvaceae</taxon>
        <taxon>Grewioideae</taxon>
        <taxon>Apeibeae</taxon>
        <taxon>Corchorus</taxon>
    </lineage>
</organism>
<evidence type="ECO:0000313" key="2">
    <source>
        <dbReference type="Proteomes" id="UP000188268"/>
    </source>
</evidence>
<reference evidence="1 2" key="1">
    <citation type="submission" date="2013-09" db="EMBL/GenBank/DDBJ databases">
        <title>Corchorus capsularis genome sequencing.</title>
        <authorList>
            <person name="Alam M."/>
            <person name="Haque M.S."/>
            <person name="Islam M.S."/>
            <person name="Emdad E.M."/>
            <person name="Islam M.M."/>
            <person name="Ahmed B."/>
            <person name="Halim A."/>
            <person name="Hossen Q.M.M."/>
            <person name="Hossain M.Z."/>
            <person name="Ahmed R."/>
            <person name="Khan M.M."/>
            <person name="Islam R."/>
            <person name="Rashid M.M."/>
            <person name="Khan S.A."/>
            <person name="Rahman M.S."/>
            <person name="Alam M."/>
        </authorList>
    </citation>
    <scope>NUCLEOTIDE SEQUENCE [LARGE SCALE GENOMIC DNA]</scope>
    <source>
        <strain evidence="2">cv. CVL-1</strain>
        <tissue evidence="1">Whole seedling</tissue>
    </source>
</reference>
<dbReference type="EMBL" id="AWWV01014425">
    <property type="protein sequence ID" value="OMO57085.1"/>
    <property type="molecule type" value="Genomic_DNA"/>
</dbReference>
<protein>
    <submittedName>
        <fullName evidence="1">Uncharacterized protein</fullName>
    </submittedName>
</protein>
<comment type="caution">
    <text evidence="1">The sequence shown here is derived from an EMBL/GenBank/DDBJ whole genome shotgun (WGS) entry which is preliminary data.</text>
</comment>
<evidence type="ECO:0000313" key="1">
    <source>
        <dbReference type="EMBL" id="OMO57085.1"/>
    </source>
</evidence>
<proteinExistence type="predicted"/>